<keyword evidence="1" id="KW-0808">Transferase</keyword>
<dbReference type="GO" id="GO:0016746">
    <property type="term" value="F:acyltransferase activity"/>
    <property type="evidence" value="ECO:0007669"/>
    <property type="project" value="UniProtKB-KW"/>
</dbReference>
<evidence type="ECO:0000313" key="5">
    <source>
        <dbReference type="Proteomes" id="UP000773462"/>
    </source>
</evidence>
<dbReference type="SMART" id="SM00563">
    <property type="entry name" value="PlsC"/>
    <property type="match status" value="1"/>
</dbReference>
<comment type="caution">
    <text evidence="4">The sequence shown here is derived from an EMBL/GenBank/DDBJ whole genome shotgun (WGS) entry which is preliminary data.</text>
</comment>
<proteinExistence type="predicted"/>
<gene>
    <name evidence="4" type="ORF">J2Z70_000163</name>
</gene>
<dbReference type="Proteomes" id="UP000773462">
    <property type="component" value="Unassembled WGS sequence"/>
</dbReference>
<dbReference type="PANTHER" id="PTHR10434">
    <property type="entry name" value="1-ACYL-SN-GLYCEROL-3-PHOSPHATE ACYLTRANSFERASE"/>
    <property type="match status" value="1"/>
</dbReference>
<reference evidence="4 5" key="1">
    <citation type="submission" date="2021-03" db="EMBL/GenBank/DDBJ databases">
        <title>Genomic Encyclopedia of Type Strains, Phase IV (KMG-IV): sequencing the most valuable type-strain genomes for metagenomic binning, comparative biology and taxonomic classification.</title>
        <authorList>
            <person name="Goeker M."/>
        </authorList>
    </citation>
    <scope>NUCLEOTIDE SEQUENCE [LARGE SCALE GENOMIC DNA]</scope>
    <source>
        <strain evidence="4 5">DSM 101953</strain>
    </source>
</reference>
<dbReference type="CDD" id="cd06551">
    <property type="entry name" value="LPLAT"/>
    <property type="match status" value="1"/>
</dbReference>
<dbReference type="RefSeq" id="WP_209868472.1">
    <property type="nucleotide sequence ID" value="NZ_JAGGLV010000001.1"/>
</dbReference>
<feature type="domain" description="Phospholipid/glycerol acyltransferase" evidence="3">
    <location>
        <begin position="46"/>
        <end position="163"/>
    </location>
</feature>
<accession>A0ABS4NJ06</accession>
<evidence type="ECO:0000259" key="3">
    <source>
        <dbReference type="SMART" id="SM00563"/>
    </source>
</evidence>
<evidence type="ECO:0000256" key="1">
    <source>
        <dbReference type="ARBA" id="ARBA00022679"/>
    </source>
</evidence>
<protein>
    <submittedName>
        <fullName evidence="4">1-acyl-sn-glycerol-3-phosphate acyltransferase</fullName>
    </submittedName>
</protein>
<evidence type="ECO:0000256" key="2">
    <source>
        <dbReference type="ARBA" id="ARBA00023315"/>
    </source>
</evidence>
<dbReference type="Pfam" id="PF01553">
    <property type="entry name" value="Acyltransferase"/>
    <property type="match status" value="1"/>
</dbReference>
<keyword evidence="5" id="KW-1185">Reference proteome</keyword>
<evidence type="ECO:0000313" key="4">
    <source>
        <dbReference type="EMBL" id="MBP2110024.1"/>
    </source>
</evidence>
<dbReference type="SUPFAM" id="SSF69593">
    <property type="entry name" value="Glycerol-3-phosphate (1)-acyltransferase"/>
    <property type="match status" value="1"/>
</dbReference>
<dbReference type="InterPro" id="IPR002123">
    <property type="entry name" value="Plipid/glycerol_acylTrfase"/>
</dbReference>
<sequence>MLEAVPSGRFDWLFSRYNSLYLLRRHFHFIGISGELQPAAAAGRGILYLMNHSSWWDGLLAYHAAGKLPGKRHYFMMEEEQLRKYAFFRKLGAYSINPGSPGDARASLRYTAGLLQAGESVWMYPEGEIRPLEHRPLSLKEGAALALRLSPQTAVVPVTLYHGLFRHTKPEATLLAGAPLLLPWAEMERSRVALTLETVLGGQLESHRSRVLNHQGYMPDEFRPLLRRGRSTNEWLDLLRPGGGRG</sequence>
<name>A0ABS4NJ06_9BACL</name>
<dbReference type="PANTHER" id="PTHR10434:SF11">
    <property type="entry name" value="1-ACYL-SN-GLYCEROL-3-PHOSPHATE ACYLTRANSFERASE"/>
    <property type="match status" value="1"/>
</dbReference>
<keyword evidence="2 4" id="KW-0012">Acyltransferase</keyword>
<dbReference type="EMBL" id="JAGGLV010000001">
    <property type="protein sequence ID" value="MBP2110024.1"/>
    <property type="molecule type" value="Genomic_DNA"/>
</dbReference>
<organism evidence="4 5">
    <name type="scientific">Paenibacillus silagei</name>
    <dbReference type="NCBI Taxonomy" id="1670801"/>
    <lineage>
        <taxon>Bacteria</taxon>
        <taxon>Bacillati</taxon>
        <taxon>Bacillota</taxon>
        <taxon>Bacilli</taxon>
        <taxon>Bacillales</taxon>
        <taxon>Paenibacillaceae</taxon>
        <taxon>Paenibacillus</taxon>
    </lineage>
</organism>